<dbReference type="PANTHER" id="PTHR36902">
    <property type="entry name" value="ENRICHED IN SURFACE-LABELED PROTEOME PROTEIN 9"/>
    <property type="match status" value="1"/>
</dbReference>
<organism evidence="2 3">
    <name type="scientific">Aplysia californica</name>
    <name type="common">California sea hare</name>
    <dbReference type="NCBI Taxonomy" id="6500"/>
    <lineage>
        <taxon>Eukaryota</taxon>
        <taxon>Metazoa</taxon>
        <taxon>Spiralia</taxon>
        <taxon>Lophotrochozoa</taxon>
        <taxon>Mollusca</taxon>
        <taxon>Gastropoda</taxon>
        <taxon>Heterobranchia</taxon>
        <taxon>Euthyneura</taxon>
        <taxon>Tectipleura</taxon>
        <taxon>Aplysiida</taxon>
        <taxon>Aplysioidea</taxon>
        <taxon>Aplysiidae</taxon>
        <taxon>Aplysia</taxon>
    </lineage>
</organism>
<keyword evidence="2" id="KW-1185">Reference proteome</keyword>
<dbReference type="Pfam" id="PF25898">
    <property type="entry name" value="LolA_2nd_metazoa"/>
    <property type="match status" value="1"/>
</dbReference>
<dbReference type="Proteomes" id="UP000694888">
    <property type="component" value="Unplaced"/>
</dbReference>
<evidence type="ECO:0000259" key="1">
    <source>
        <dbReference type="Pfam" id="PF25898"/>
    </source>
</evidence>
<evidence type="ECO:0000313" key="2">
    <source>
        <dbReference type="Proteomes" id="UP000694888"/>
    </source>
</evidence>
<reference evidence="3" key="1">
    <citation type="submission" date="2025-08" db="UniProtKB">
        <authorList>
            <consortium name="RefSeq"/>
        </authorList>
    </citation>
    <scope>IDENTIFICATION</scope>
</reference>
<sequence length="184" mass="20890">MNQLSSRPDNGDLTKEWYDQDAHLVRVDEKPLPGNEVLVDRSTKTNIMDFDAGLSYIIAQDTGHCEVTPIMYDVFNTKTVDSASVRLTTPSEFFHFDSGNFVYSGQTTIRGIPAETWIGHHNDFPPGYNGTSQWQWYFSSDEWALSQFGQPLHSPVPLLLKIDVPEENLHFSFNIFNFSPKDPG</sequence>
<dbReference type="RefSeq" id="XP_012942588.1">
    <property type="nucleotide sequence ID" value="XM_013087134.1"/>
</dbReference>
<name>A0ABM1A7Z8_APLCA</name>
<feature type="non-terminal residue" evidence="3">
    <location>
        <position position="184"/>
    </location>
</feature>
<gene>
    <name evidence="3" type="primary">LOC101863694</name>
</gene>
<protein>
    <submittedName>
        <fullName evidence="3">Uncharacterized protein LOC101863694</fullName>
    </submittedName>
</protein>
<dbReference type="GeneID" id="101863694"/>
<dbReference type="PANTHER" id="PTHR36902:SF1">
    <property type="entry name" value="ENRICHED IN SURFACE-LABELED PROTEOME PROTEIN 9"/>
    <property type="match status" value="1"/>
</dbReference>
<dbReference type="InterPro" id="IPR058831">
    <property type="entry name" value="LolA-like_dom_2nd"/>
</dbReference>
<proteinExistence type="predicted"/>
<feature type="domain" description="LolA-like" evidence="1">
    <location>
        <begin position="14"/>
        <end position="183"/>
    </location>
</feature>
<evidence type="ECO:0000313" key="3">
    <source>
        <dbReference type="RefSeq" id="XP_012942588.1"/>
    </source>
</evidence>
<accession>A0ABM1A7Z8</accession>